<dbReference type="Proteomes" id="UP000036277">
    <property type="component" value="Unassembled WGS sequence"/>
</dbReference>
<accession>A0A0J5FM20</accession>
<dbReference type="EMBL" id="LFCV01000208">
    <property type="protein sequence ID" value="KMJ43348.1"/>
    <property type="molecule type" value="Genomic_DNA"/>
</dbReference>
<dbReference type="PATRIC" id="fig|880157.4.peg.4359"/>
<feature type="region of interest" description="Disordered" evidence="1">
    <location>
        <begin position="56"/>
        <end position="85"/>
    </location>
</feature>
<proteinExistence type="predicted"/>
<name>A0A0J5FM20_9GAMM</name>
<reference evidence="2 3" key="1">
    <citation type="submission" date="2015-06" db="EMBL/GenBank/DDBJ databases">
        <title>Draft Whole-Genome Sequence of the Entomopathogenic Bacterium Xenorhabdus khoisanae.</title>
        <authorList>
            <person name="Naidoo S."/>
            <person name="Featherston J."/>
            <person name="Gray V.M."/>
        </authorList>
    </citation>
    <scope>NUCLEOTIDE SEQUENCE [LARGE SCALE GENOMIC DNA]</scope>
    <source>
        <strain evidence="2 3">MCB</strain>
    </source>
</reference>
<keyword evidence="3" id="KW-1185">Reference proteome</keyword>
<dbReference type="STRING" id="880157.AB204_20180"/>
<evidence type="ECO:0000313" key="3">
    <source>
        <dbReference type="Proteomes" id="UP000036277"/>
    </source>
</evidence>
<comment type="caution">
    <text evidence="2">The sequence shown here is derived from an EMBL/GenBank/DDBJ whole genome shotgun (WGS) entry which is preliminary data.</text>
</comment>
<protein>
    <submittedName>
        <fullName evidence="2">Uncharacterized protein</fullName>
    </submittedName>
</protein>
<feature type="compositionally biased region" description="Polar residues" evidence="1">
    <location>
        <begin position="62"/>
        <end position="85"/>
    </location>
</feature>
<dbReference type="AlphaFoldDB" id="A0A0J5FM20"/>
<gene>
    <name evidence="2" type="ORF">AB204_20180</name>
</gene>
<feature type="non-terminal residue" evidence="2">
    <location>
        <position position="1"/>
    </location>
</feature>
<evidence type="ECO:0000313" key="2">
    <source>
        <dbReference type="EMBL" id="KMJ43348.1"/>
    </source>
</evidence>
<evidence type="ECO:0000256" key="1">
    <source>
        <dbReference type="SAM" id="MobiDB-lite"/>
    </source>
</evidence>
<organism evidence="2 3">
    <name type="scientific">Xenorhabdus khoisanae</name>
    <dbReference type="NCBI Taxonomy" id="880157"/>
    <lineage>
        <taxon>Bacteria</taxon>
        <taxon>Pseudomonadati</taxon>
        <taxon>Pseudomonadota</taxon>
        <taxon>Gammaproteobacteria</taxon>
        <taxon>Enterobacterales</taxon>
        <taxon>Morganellaceae</taxon>
        <taxon>Xenorhabdus</taxon>
    </lineage>
</organism>
<sequence length="131" mass="13641">SQFQHGAKGSVVGMRSLHSSSVSLIDALLQEAAGQVHSPLVKQSVLPTAAETALVSEAGTRPETQSAASTNEMKSSPPSTADDTRTLLSLFQSDDEVSLFINANENDNDLKAGKRTGRSSENVAPAGEESS</sequence>
<feature type="region of interest" description="Disordered" evidence="1">
    <location>
        <begin position="101"/>
        <end position="131"/>
    </location>
</feature>